<sequence>MNRVNFTLGKVIDNTVDSKIKKKPSENLIQFYAKYKEDSQKVGRTTTYDVVGQRNYKEHFNEQKYKF</sequence>
<proteinExistence type="predicted"/>
<dbReference type="Proteomes" id="UP000201917">
    <property type="component" value="Segment"/>
</dbReference>
<dbReference type="InterPro" id="IPR035162">
    <property type="entry name" value="DUF5470"/>
</dbReference>
<name>A0A097P8X3_9ABAC</name>
<evidence type="ECO:0000313" key="2">
    <source>
        <dbReference type="Proteomes" id="UP000201917"/>
    </source>
</evidence>
<organism evidence="1 2">
    <name type="scientific">Sucra jujuba nucleopolyhedrovirus</name>
    <dbReference type="NCBI Taxonomy" id="1563660"/>
    <lineage>
        <taxon>Viruses</taxon>
        <taxon>Viruses incertae sedis</taxon>
        <taxon>Naldaviricetes</taxon>
        <taxon>Lefavirales</taxon>
        <taxon>Baculoviridae</taxon>
        <taxon>Alphabaculovirus</taxon>
        <taxon>Alphabaculovirus sujujubae</taxon>
    </lineage>
</organism>
<protein>
    <submittedName>
        <fullName evidence="1">Ac55</fullName>
    </submittedName>
</protein>
<reference evidence="1 2" key="1">
    <citation type="journal article" date="2014" name="PLoS ONE">
        <title>Genomic Sequencing and Analysis of Sucra jujuba Nucleopolyhedrovirus.</title>
        <authorList>
            <person name="Liu X."/>
            <person name="Yin F."/>
            <person name="Zhu Z."/>
            <person name="Hou D."/>
            <person name="Wang J."/>
            <person name="Zhang L."/>
            <person name="Wang M."/>
            <person name="Wang H."/>
            <person name="Hu Z."/>
            <person name="Deng F."/>
        </authorList>
    </citation>
    <scope>NUCLEOTIDE SEQUENCE [LARGE SCALE GENOMIC DNA]</scope>
    <source>
        <strain evidence="1">473</strain>
    </source>
</reference>
<dbReference type="GeneID" id="26382497"/>
<accession>A0A097P8X3</accession>
<dbReference type="EMBL" id="KJ676450">
    <property type="protein sequence ID" value="AIU41281.1"/>
    <property type="molecule type" value="Genomic_DNA"/>
</dbReference>
<dbReference type="OrthoDB" id="27447at10239"/>
<evidence type="ECO:0000313" key="1">
    <source>
        <dbReference type="EMBL" id="AIU41281.1"/>
    </source>
</evidence>
<keyword evidence="2" id="KW-1185">Reference proteome</keyword>
<dbReference type="RefSeq" id="YP_009186733.1">
    <property type="nucleotide sequence ID" value="NC_028636.1"/>
</dbReference>
<dbReference type="KEGG" id="vg:26382497"/>
<dbReference type="Pfam" id="PF17564">
    <property type="entry name" value="DUF5470"/>
    <property type="match status" value="1"/>
</dbReference>